<dbReference type="InterPro" id="IPR050091">
    <property type="entry name" value="PKS_NRPS_Biosynth_Enz"/>
</dbReference>
<protein>
    <submittedName>
        <fullName evidence="12">SDR family oxidoreductase</fullName>
    </submittedName>
</protein>
<dbReference type="InterPro" id="IPR016039">
    <property type="entry name" value="Thiolase-like"/>
</dbReference>
<keyword evidence="4" id="KW-0521">NADP</keyword>
<dbReference type="CDD" id="cd00833">
    <property type="entry name" value="PKS"/>
    <property type="match status" value="1"/>
</dbReference>
<dbReference type="InterPro" id="IPR006162">
    <property type="entry name" value="Ppantetheine_attach_site"/>
</dbReference>
<evidence type="ECO:0000313" key="12">
    <source>
        <dbReference type="EMBL" id="HIW01209.1"/>
    </source>
</evidence>
<dbReference type="CDD" id="cd05195">
    <property type="entry name" value="enoyl_red"/>
    <property type="match status" value="1"/>
</dbReference>
<dbReference type="Pfam" id="PF00550">
    <property type="entry name" value="PP-binding"/>
    <property type="match status" value="1"/>
</dbReference>
<feature type="compositionally biased region" description="Low complexity" evidence="8">
    <location>
        <begin position="1615"/>
        <end position="1624"/>
    </location>
</feature>
<feature type="region of interest" description="Disordered" evidence="8">
    <location>
        <begin position="1959"/>
        <end position="1979"/>
    </location>
</feature>
<dbReference type="PROSITE" id="PS00606">
    <property type="entry name" value="KS3_1"/>
    <property type="match status" value="1"/>
</dbReference>
<feature type="region of interest" description="Disordered" evidence="8">
    <location>
        <begin position="2977"/>
        <end position="3018"/>
    </location>
</feature>
<dbReference type="Gene3D" id="3.10.129.10">
    <property type="entry name" value="Hotdog Thioesterase"/>
    <property type="match status" value="1"/>
</dbReference>
<evidence type="ECO:0000313" key="13">
    <source>
        <dbReference type="Proteomes" id="UP000886752"/>
    </source>
</evidence>
<keyword evidence="5" id="KW-0511">Multifunctional enzyme</keyword>
<dbReference type="SMART" id="SM00823">
    <property type="entry name" value="PKS_PP"/>
    <property type="match status" value="1"/>
</dbReference>
<feature type="domain" description="PKS/mFAS DH" evidence="11">
    <location>
        <begin position="1027"/>
        <end position="1390"/>
    </location>
</feature>
<accession>A0A9D1PX46</accession>
<dbReference type="InterPro" id="IPR016036">
    <property type="entry name" value="Malonyl_transacylase_ACP-bd"/>
</dbReference>
<dbReference type="PROSITE" id="PS50075">
    <property type="entry name" value="CARRIER"/>
    <property type="match status" value="1"/>
</dbReference>
<dbReference type="PANTHER" id="PTHR43775">
    <property type="entry name" value="FATTY ACID SYNTHASE"/>
    <property type="match status" value="1"/>
</dbReference>
<evidence type="ECO:0000259" key="9">
    <source>
        <dbReference type="PROSITE" id="PS50075"/>
    </source>
</evidence>
<feature type="region of interest" description="N-terminal hotdog fold" evidence="7">
    <location>
        <begin position="1027"/>
        <end position="1181"/>
    </location>
</feature>
<dbReference type="GO" id="GO:0004312">
    <property type="term" value="F:fatty acid synthase activity"/>
    <property type="evidence" value="ECO:0007669"/>
    <property type="project" value="TreeGrafter"/>
</dbReference>
<dbReference type="Gene3D" id="3.90.180.10">
    <property type="entry name" value="Medium-chain alcohol dehydrogenases, catalytic domain"/>
    <property type="match status" value="1"/>
</dbReference>
<dbReference type="FunFam" id="3.40.50.720:FF:000209">
    <property type="entry name" value="Polyketide synthase Pks12"/>
    <property type="match status" value="1"/>
</dbReference>
<dbReference type="Pfam" id="PF02801">
    <property type="entry name" value="Ketoacyl-synt_C"/>
    <property type="match status" value="1"/>
</dbReference>
<dbReference type="GO" id="GO:0008270">
    <property type="term" value="F:zinc ion binding"/>
    <property type="evidence" value="ECO:0007669"/>
    <property type="project" value="InterPro"/>
</dbReference>
<dbReference type="Gene3D" id="1.10.1200.10">
    <property type="entry name" value="ACP-like"/>
    <property type="match status" value="1"/>
</dbReference>
<dbReference type="SMART" id="SM00822">
    <property type="entry name" value="PKS_KR"/>
    <property type="match status" value="1"/>
</dbReference>
<dbReference type="SUPFAM" id="SSF51735">
    <property type="entry name" value="NAD(P)-binding Rossmann-fold domains"/>
    <property type="match status" value="2"/>
</dbReference>
<dbReference type="InterPro" id="IPR014043">
    <property type="entry name" value="Acyl_transferase_dom"/>
</dbReference>
<dbReference type="SUPFAM" id="SSF53901">
    <property type="entry name" value="Thiolase-like"/>
    <property type="match status" value="1"/>
</dbReference>
<dbReference type="SMART" id="SM00827">
    <property type="entry name" value="PKS_AT"/>
    <property type="match status" value="1"/>
</dbReference>
<feature type="compositionally biased region" description="Polar residues" evidence="8">
    <location>
        <begin position="501"/>
        <end position="514"/>
    </location>
</feature>
<dbReference type="InterPro" id="IPR020841">
    <property type="entry name" value="PKS_Beta-ketoAc_synthase_dom"/>
</dbReference>
<dbReference type="InterPro" id="IPR036291">
    <property type="entry name" value="NAD(P)-bd_dom_sf"/>
</dbReference>
<keyword evidence="1" id="KW-0596">Phosphopantetheine</keyword>
<dbReference type="InterPro" id="IPR020806">
    <property type="entry name" value="PKS_PP-bd"/>
</dbReference>
<feature type="region of interest" description="Disordered" evidence="8">
    <location>
        <begin position="2574"/>
        <end position="2606"/>
    </location>
</feature>
<keyword evidence="2" id="KW-0597">Phosphoprotein</keyword>
<dbReference type="Pfam" id="PF21089">
    <property type="entry name" value="PKS_DH_N"/>
    <property type="match status" value="1"/>
</dbReference>
<dbReference type="Pfam" id="PF00109">
    <property type="entry name" value="ketoacyl-synt"/>
    <property type="match status" value="1"/>
</dbReference>
<dbReference type="SMART" id="SM00825">
    <property type="entry name" value="PKS_KS"/>
    <property type="match status" value="1"/>
</dbReference>
<evidence type="ECO:0000256" key="3">
    <source>
        <dbReference type="ARBA" id="ARBA00022679"/>
    </source>
</evidence>
<dbReference type="SUPFAM" id="SSF47336">
    <property type="entry name" value="ACP-like"/>
    <property type="match status" value="1"/>
</dbReference>
<feature type="active site" description="Proton donor; for dehydratase activity" evidence="7">
    <location>
        <position position="1269"/>
    </location>
</feature>
<dbReference type="InterPro" id="IPR020843">
    <property type="entry name" value="ER"/>
</dbReference>
<feature type="domain" description="Ketosynthase family 3 (KS3)" evidence="10">
    <location>
        <begin position="25"/>
        <end position="450"/>
    </location>
</feature>
<reference evidence="12" key="1">
    <citation type="journal article" date="2021" name="PeerJ">
        <title>Extensive microbial diversity within the chicken gut microbiome revealed by metagenomics and culture.</title>
        <authorList>
            <person name="Gilroy R."/>
            <person name="Ravi A."/>
            <person name="Getino M."/>
            <person name="Pursley I."/>
            <person name="Horton D.L."/>
            <person name="Alikhan N.F."/>
            <person name="Baker D."/>
            <person name="Gharbi K."/>
            <person name="Hall N."/>
            <person name="Watson M."/>
            <person name="Adriaenssens E.M."/>
            <person name="Foster-Nyarko E."/>
            <person name="Jarju S."/>
            <person name="Secka A."/>
            <person name="Antonio M."/>
            <person name="Oren A."/>
            <person name="Chaudhuri R.R."/>
            <person name="La Ragione R."/>
            <person name="Hildebrand F."/>
            <person name="Pallen M.J."/>
        </authorList>
    </citation>
    <scope>NUCLEOTIDE SEQUENCE</scope>
    <source>
        <strain evidence="12">ChiHecec2B26-446</strain>
    </source>
</reference>
<keyword evidence="3" id="KW-0808">Transferase</keyword>
<dbReference type="Pfam" id="PF00698">
    <property type="entry name" value="Acyl_transf_1"/>
    <property type="match status" value="1"/>
</dbReference>
<dbReference type="SMART" id="SM00826">
    <property type="entry name" value="PKS_DH"/>
    <property type="match status" value="1"/>
</dbReference>
<dbReference type="Proteomes" id="UP000886752">
    <property type="component" value="Unassembled WGS sequence"/>
</dbReference>
<feature type="compositionally biased region" description="Basic and acidic residues" evidence="8">
    <location>
        <begin position="1960"/>
        <end position="1971"/>
    </location>
</feature>
<dbReference type="GO" id="GO:0006633">
    <property type="term" value="P:fatty acid biosynthetic process"/>
    <property type="evidence" value="ECO:0007669"/>
    <property type="project" value="InterPro"/>
</dbReference>
<evidence type="ECO:0000256" key="5">
    <source>
        <dbReference type="ARBA" id="ARBA00023268"/>
    </source>
</evidence>
<dbReference type="GO" id="GO:0004315">
    <property type="term" value="F:3-oxoacyl-[acyl-carrier-protein] synthase activity"/>
    <property type="evidence" value="ECO:0007669"/>
    <property type="project" value="InterPro"/>
</dbReference>
<feature type="compositionally biased region" description="Basic and acidic residues" evidence="8">
    <location>
        <begin position="1625"/>
        <end position="1634"/>
    </location>
</feature>
<evidence type="ECO:0000256" key="8">
    <source>
        <dbReference type="SAM" id="MobiDB-lite"/>
    </source>
</evidence>
<dbReference type="InterPro" id="IPR049552">
    <property type="entry name" value="PKS_DH_N"/>
</dbReference>
<dbReference type="InterPro" id="IPR016035">
    <property type="entry name" value="Acyl_Trfase/lysoPLipase"/>
</dbReference>
<dbReference type="PROSITE" id="PS52019">
    <property type="entry name" value="PKS_MFAS_DH"/>
    <property type="match status" value="1"/>
</dbReference>
<feature type="region of interest" description="C-terminal hotdog fold" evidence="7">
    <location>
        <begin position="1205"/>
        <end position="1390"/>
    </location>
</feature>
<evidence type="ECO:0000256" key="2">
    <source>
        <dbReference type="ARBA" id="ARBA00022553"/>
    </source>
</evidence>
<dbReference type="Gene3D" id="3.10.129.120">
    <property type="match status" value="1"/>
</dbReference>
<dbReference type="PANTHER" id="PTHR43775:SF37">
    <property type="entry name" value="SI:DKEY-61P9.11"/>
    <property type="match status" value="1"/>
</dbReference>
<evidence type="ECO:0000259" key="10">
    <source>
        <dbReference type="PROSITE" id="PS52004"/>
    </source>
</evidence>
<dbReference type="Gene3D" id="3.40.50.720">
    <property type="entry name" value="NAD(P)-binding Rossmann-like Domain"/>
    <property type="match status" value="3"/>
</dbReference>
<dbReference type="GO" id="GO:0031177">
    <property type="term" value="F:phosphopantetheine binding"/>
    <property type="evidence" value="ECO:0007669"/>
    <property type="project" value="InterPro"/>
</dbReference>
<evidence type="ECO:0000256" key="7">
    <source>
        <dbReference type="PROSITE-ProRule" id="PRU01363"/>
    </source>
</evidence>
<dbReference type="SUPFAM" id="SSF55048">
    <property type="entry name" value="Probable ACP-binding domain of malonyl-CoA ACP transacylase"/>
    <property type="match status" value="1"/>
</dbReference>
<dbReference type="InterPro" id="IPR018201">
    <property type="entry name" value="Ketoacyl_synth_AS"/>
</dbReference>
<feature type="compositionally biased region" description="Polar residues" evidence="8">
    <location>
        <begin position="471"/>
        <end position="480"/>
    </location>
</feature>
<dbReference type="InterPro" id="IPR049900">
    <property type="entry name" value="PKS_mFAS_DH"/>
</dbReference>
<dbReference type="Gene3D" id="3.30.70.3290">
    <property type="match status" value="1"/>
</dbReference>
<feature type="compositionally biased region" description="Polar residues" evidence="8">
    <location>
        <begin position="2596"/>
        <end position="2606"/>
    </location>
</feature>
<feature type="region of interest" description="Disordered" evidence="8">
    <location>
        <begin position="1175"/>
        <end position="1204"/>
    </location>
</feature>
<dbReference type="InterPro" id="IPR014030">
    <property type="entry name" value="Ketoacyl_synth_N"/>
</dbReference>
<evidence type="ECO:0000256" key="6">
    <source>
        <dbReference type="ARBA" id="ARBA00023315"/>
    </source>
</evidence>
<dbReference type="PROSITE" id="PS00012">
    <property type="entry name" value="PHOSPHOPANTETHEINE"/>
    <property type="match status" value="1"/>
</dbReference>
<dbReference type="SUPFAM" id="SSF52151">
    <property type="entry name" value="FabD/lysophospholipase-like"/>
    <property type="match status" value="1"/>
</dbReference>
<dbReference type="Gene3D" id="3.40.366.10">
    <property type="entry name" value="Malonyl-Coenzyme A Acyl Carrier Protein, domain 2"/>
    <property type="match status" value="1"/>
</dbReference>
<feature type="region of interest" description="Disordered" evidence="8">
    <location>
        <begin position="1313"/>
        <end position="1342"/>
    </location>
</feature>
<feature type="compositionally biased region" description="Basic and acidic residues" evidence="8">
    <location>
        <begin position="1317"/>
        <end position="1341"/>
    </location>
</feature>
<dbReference type="InterPro" id="IPR009081">
    <property type="entry name" value="PP-bd_ACP"/>
</dbReference>
<keyword evidence="6" id="KW-0012">Acyltransferase</keyword>
<dbReference type="InterPro" id="IPR049551">
    <property type="entry name" value="PKS_DH_C"/>
</dbReference>
<feature type="active site" description="Proton acceptor; for dehydratase activity" evidence="7">
    <location>
        <position position="1056"/>
    </location>
</feature>
<dbReference type="InterPro" id="IPR020807">
    <property type="entry name" value="PKS_DH"/>
</dbReference>
<name>A0A9D1PX46_9BACT</name>
<gene>
    <name evidence="12" type="ORF">H9894_08480</name>
</gene>
<dbReference type="PROSITE" id="PS52004">
    <property type="entry name" value="KS3_2"/>
    <property type="match status" value="1"/>
</dbReference>
<sequence>MSSPASVSSQASLPSSSSHRSAARSCPIAIIGMGFRFPGSVHDEAGMWSMLNSGTSAITQIPEDRWPVQELQHPDRSEPGRSVTFAAGVLPDITGFDAGFFGISPREAAWLDPQQRLLLKMAHEAMEQANLPARTLAGSDCGVYVGISSLDYGQHALDDLASMTSHVMTGNTLSIAANRISYLFDLHGPSLSLDTACSSSMVALHHACQALREGSIPMALAGGISLLLHPYSFVGFSKASMISVRGQCRPFDARADGYVRAEGGGLFLLKPLDAALRDHNPIQAVIVASGINTDGARKKGLTIPSAEAQAELMASVLEESGLEADDLAFIEAHGTGTPVGDPVEVASIGAVLGSRRHSPLPISSVKAHVGHLEPASGMAGLVKAIVCLKHRMLPGLPFAYEPNPAIDFGKANVFCAAQGIRLEAHEGHPLAAGVNSFGFGGANAHILLAEAPALQNLDEDTFPIQAPIPDQSGQAGQASPENPAPCALASHGTPSADRTHSSPAQISASQTAPTRSVPVRSAQTLPSPVPLFLSARDEAALRELAGRYADTLEQIVQGNTALEAAASGQSAQAVLQDKDQKDPSLPKALYDLAYGSAHFRDWHEKCLVLVLEGQPEPAIAALRAFARDDKTGVSSKDSDTQASVLLVSEDRPHKTSHSKADTDGPVFVYTGNGAQWSGMGQTLYATSPVFARTIDELNDLLLPRLGRSLTELLLSADARILQETAYSQPLLFAIQVGVTRVLAQMGVRPAAVLGHSVGEIAAAWAAGALSLEDAAQVIFTRSTTQATTRGCGRMAACAASASQCQKLIERLHLQDAVEIAGINSPKNVTLSGSLDGLRTLQAHLQNTYFQLLDLDYAFHSRHMDALEDPLLEGLAHIGPKATSTVRFVSTVTGTECSGEELNAAYWWANVRQPVRFHKALEHLAREGFSLFVEIGPHAILQRYIRECLQAAQCRGRVLASLLKTDGSLQRLTTLALRLHCLSPVMDRDVFFPCPGNPYVTLPTYPWQETAFLYPRTSECLPELRRVHPLLGWQKEHMPPVFENILDPVKDTWLGDHKVGSVTVFAGAAFAEMACAAARHLHGTDHVLVEDMQITAPLAFEGAQCVRLLTDEHNASFRIISRPRLGTGAFVPHVQGRIPAASGTPVSLWPAASATKTSDLSRAAATAAAPASARALSSGPAEAADQSAPSGLSDLSDPGQMQPGLIQTGQVQMSGEELYQITASLGLDYGTSFRLIRNLSLNVEEGTLEAELIPTALNADGVLVPPQALDACFHSLAALYAPKDTSSAASPAEAEDTAAYLPVGFDRLEVFAPCPHPADGRPSDKSSAEKTRSSFSPDHRDASSITRLQARLLSRSRRSLRAHFQLLNKEGQVLVQVTSCRFRAAPSLLQREEMPSFWTIQAHKTPLQTLPDREQASAGFLPSVQSLVQSVHTTLWNRTDPERSLWYEQTLPLLEALSLSLVLQAFQHLTTPEKGPAQEATAELLSSPAGRYWASVLQEEGLLNLQNGCLQCTGALPAPEELMQEALRTNPQALPFLVQTGRAGLALQDVLAGSQDGSRLLHTLQQRSPVTAMLTETDNVATRELAAALDHLVTLCAQRLPEGRVLRLWEVCCASGPASSASEAPSSEKSKKTETTDSSASVAQALAASRLLPICRTLCASHLLDPEQLDLALIVILPSGTDAQSLSEQHNEKDGLNIAVHLVPDWDLNDRPHSAKTQDQSLSADADLVLARNCLHKAPAPAVLVRALKDRLLPGGLFLVEERAPDWHAELLEGLDPSFWRERLPQVQGEASCSTASSDAGDKEQFLPEADRTDAAQPETLQTDVPRADSLQAESHAGNPSESESESAAAVSAAVLPSVLPALRPARVWEQFLGTMGLEDATILREPAAGNLEEGSYLLLAHNPDTTTTETTCLQSNVNRDSADEDQTDSIHAASSLPDTLEGSLPFLLVDCQALCPESAEPEKKSAEKPEEQSGDQSGNSCLLTELASDLAALGHRAVCHVLTGSDTAALQALKEACSRVAHVVLLLPSLPLLSSDRTAHLLHSIHQCAALCVTDTRKPPHLWIVTRNGTLLPSLPGSVRPVSSEGPMGGTALADRTEVAASPAACTIAGLARVLGNELAYPTQLPVHLVDLAPSAAEEQSAAHGSRSLVQRLAQELDQGFQNAVSDTGSQGALSADRMTWADEVLLTPSGRYTLRLVPCAAESTDQDMVLEFSKPGRLDNLVWRPRCHPRIRPQLHLQSRPHSCPVADTSSADVRSSLPSRSVLVQVMATGLNFRDVMLTMGLLPDDAVESGFARADLGLEFSGRVLCTGSEVTDLAPGDRVVGFGRACFASSVLTEARCLARIPEHLSYESAASLPVVFFTAWYSLKHLANLRKGERLLIHGAAGGLGMAALQIARYLGAEVYATAGSDEKRDYLRLMGVRHVYNSRDCSFVNGILADTEGEGVDVVLNSLASEAMRQSLALLRPFGRFLELGKRDFVENTSLGLKPFKENISYFAIDADELLAAKPDLARELFAEVMDLFDQGVLSALPCRIFDHESVVDAFRTMQKAWHMGKIVVRSAARSRELALAHSQLPERLSEQGKTEEPGRAAQGAPHSSKQTSVASCAQTQRLDRKTLSGTWLVSGGLGGFGRACVQHLADRGVRSIVVTSRKGLDAPGARKLVTAYAKRSVTLTVCACDMADSQAVQALMAHIGTTLPPLQGIIHAAAVFDDKALVSMDEDSFARMLAPKYQGALNLHAATSTPPLPSLQHFVLFSSISTMLGNPGQANYVAANAGLEGLTRLRLEQGLPCTCLAWGPVGDVGYLTRHEEVKKSLGRRLGAVPLSVAMALKAFDKALGTQGYLLIAHVDWEVVLEGFPVRPARLSALARHSTRSVQAGNTDFHERIRTLSSTEVAALVLDLAREEVAHVLNMEVSQVPLDRSLQSLGLDSLMAVELAAGLEQRTGVNLPVMLFSDAPTLEIVAQRITSRLIGAGADNSEDTAADTSEGAAALASEPKAEAARVSTTQTSPSVASLHTNTGSLADSAKVHADQTLLEELARRHAENLDAGTLQDIMHDASQDSMQAPKKDNPVTSSDTMDCQSVQTVRLPSQVQKELSRTATETKGGRISHANQRKAFFCLL</sequence>
<dbReference type="Pfam" id="PF00107">
    <property type="entry name" value="ADH_zinc_N"/>
    <property type="match status" value="1"/>
</dbReference>
<dbReference type="PROSITE" id="PS01162">
    <property type="entry name" value="QOR_ZETA_CRYSTAL"/>
    <property type="match status" value="1"/>
</dbReference>
<dbReference type="InterPro" id="IPR002364">
    <property type="entry name" value="Quin_OxRdtase/zeta-crystal_CS"/>
</dbReference>
<evidence type="ECO:0000256" key="1">
    <source>
        <dbReference type="ARBA" id="ARBA00022450"/>
    </source>
</evidence>
<dbReference type="SUPFAM" id="SSF50129">
    <property type="entry name" value="GroES-like"/>
    <property type="match status" value="1"/>
</dbReference>
<organism evidence="12 13">
    <name type="scientific">Candidatus Desulfovibrio intestinipullorum</name>
    <dbReference type="NCBI Taxonomy" id="2838536"/>
    <lineage>
        <taxon>Bacteria</taxon>
        <taxon>Pseudomonadati</taxon>
        <taxon>Thermodesulfobacteriota</taxon>
        <taxon>Desulfovibrionia</taxon>
        <taxon>Desulfovibrionales</taxon>
        <taxon>Desulfovibrionaceae</taxon>
        <taxon>Desulfovibrio</taxon>
    </lineage>
</organism>
<feature type="compositionally biased region" description="Polar residues" evidence="8">
    <location>
        <begin position="3004"/>
        <end position="3018"/>
    </location>
</feature>
<dbReference type="Pfam" id="PF08240">
    <property type="entry name" value="ADH_N"/>
    <property type="match status" value="1"/>
</dbReference>
<comment type="caution">
    <text evidence="12">The sequence shown here is derived from an EMBL/GenBank/DDBJ whole genome shotgun (WGS) entry which is preliminary data.</text>
</comment>
<dbReference type="InterPro" id="IPR013968">
    <property type="entry name" value="PKS_KR"/>
</dbReference>
<dbReference type="SMART" id="SM00829">
    <property type="entry name" value="PKS_ER"/>
    <property type="match status" value="1"/>
</dbReference>
<dbReference type="InterPro" id="IPR036736">
    <property type="entry name" value="ACP-like_sf"/>
</dbReference>
<dbReference type="EMBL" id="DXHV01000074">
    <property type="protein sequence ID" value="HIW01209.1"/>
    <property type="molecule type" value="Genomic_DNA"/>
</dbReference>
<dbReference type="Pfam" id="PF14765">
    <property type="entry name" value="PS-DH"/>
    <property type="match status" value="1"/>
</dbReference>
<proteinExistence type="predicted"/>
<feature type="domain" description="Carrier" evidence="9">
    <location>
        <begin position="2894"/>
        <end position="2971"/>
    </location>
</feature>
<dbReference type="Pfam" id="PF08659">
    <property type="entry name" value="KR"/>
    <property type="match status" value="1"/>
</dbReference>
<dbReference type="InterPro" id="IPR014031">
    <property type="entry name" value="Ketoacyl_synth_C"/>
</dbReference>
<dbReference type="InterPro" id="IPR001227">
    <property type="entry name" value="Ac_transferase_dom_sf"/>
</dbReference>
<feature type="region of interest" description="Disordered" evidence="8">
    <location>
        <begin position="1"/>
        <end position="20"/>
    </location>
</feature>
<evidence type="ECO:0000259" key="11">
    <source>
        <dbReference type="PROSITE" id="PS52019"/>
    </source>
</evidence>
<dbReference type="InterPro" id="IPR013154">
    <property type="entry name" value="ADH-like_N"/>
</dbReference>
<feature type="region of interest" description="Disordered" evidence="8">
    <location>
        <begin position="1615"/>
        <end position="1638"/>
    </location>
</feature>
<dbReference type="InterPro" id="IPR057326">
    <property type="entry name" value="KR_dom"/>
</dbReference>
<reference evidence="12" key="2">
    <citation type="submission" date="2021-04" db="EMBL/GenBank/DDBJ databases">
        <authorList>
            <person name="Gilroy R."/>
        </authorList>
    </citation>
    <scope>NUCLEOTIDE SEQUENCE</scope>
    <source>
        <strain evidence="12">ChiHecec2B26-446</strain>
    </source>
</reference>
<dbReference type="GO" id="GO:0016491">
    <property type="term" value="F:oxidoreductase activity"/>
    <property type="evidence" value="ECO:0007669"/>
    <property type="project" value="InterPro"/>
</dbReference>
<dbReference type="Gene3D" id="3.40.47.10">
    <property type="match status" value="1"/>
</dbReference>
<evidence type="ECO:0000256" key="4">
    <source>
        <dbReference type="ARBA" id="ARBA00022857"/>
    </source>
</evidence>
<dbReference type="InterPro" id="IPR011032">
    <property type="entry name" value="GroES-like_sf"/>
</dbReference>
<dbReference type="InterPro" id="IPR013149">
    <property type="entry name" value="ADH-like_C"/>
</dbReference>
<feature type="compositionally biased region" description="Basic and acidic residues" evidence="8">
    <location>
        <begin position="2578"/>
        <end position="2589"/>
    </location>
</feature>
<feature type="region of interest" description="Disordered" evidence="8">
    <location>
        <begin position="463"/>
        <end position="522"/>
    </location>
</feature>